<dbReference type="Pfam" id="PF03797">
    <property type="entry name" value="Autotransporter"/>
    <property type="match status" value="1"/>
</dbReference>
<organism evidence="3 4">
    <name type="scientific">Candidatus Methylospira mobilis</name>
    <dbReference type="NCBI Taxonomy" id="1808979"/>
    <lineage>
        <taxon>Bacteria</taxon>
        <taxon>Pseudomonadati</taxon>
        <taxon>Pseudomonadota</taxon>
        <taxon>Gammaproteobacteria</taxon>
        <taxon>Methylococcales</taxon>
        <taxon>Methylococcaceae</taxon>
        <taxon>Candidatus Methylospira</taxon>
    </lineage>
</organism>
<feature type="region of interest" description="Disordered" evidence="1">
    <location>
        <begin position="714"/>
        <end position="759"/>
    </location>
</feature>
<dbReference type="PROSITE" id="PS51208">
    <property type="entry name" value="AUTOTRANSPORTER"/>
    <property type="match status" value="1"/>
</dbReference>
<dbReference type="EMBL" id="CP044205">
    <property type="protein sequence ID" value="QFY42534.1"/>
    <property type="molecule type" value="Genomic_DNA"/>
</dbReference>
<evidence type="ECO:0000313" key="4">
    <source>
        <dbReference type="Proteomes" id="UP000325755"/>
    </source>
</evidence>
<feature type="compositionally biased region" description="Polar residues" evidence="1">
    <location>
        <begin position="714"/>
        <end position="728"/>
    </location>
</feature>
<gene>
    <name evidence="3" type="ORF">F6R98_07765</name>
</gene>
<accession>A0A5Q0BK28</accession>
<keyword evidence="4" id="KW-1185">Reference proteome</keyword>
<dbReference type="KEGG" id="mmob:F6R98_07765"/>
<proteinExistence type="predicted"/>
<evidence type="ECO:0000259" key="2">
    <source>
        <dbReference type="PROSITE" id="PS51208"/>
    </source>
</evidence>
<reference evidence="3 4" key="1">
    <citation type="submission" date="2019-09" db="EMBL/GenBank/DDBJ databases">
        <title>Ecophysiology of the spiral-shaped methanotroph Methylospira mobilis as revealed by the complete genome sequence.</title>
        <authorList>
            <person name="Oshkin I.Y."/>
            <person name="Dedysh S.N."/>
            <person name="Miroshnikov K."/>
            <person name="Danilova O.V."/>
            <person name="Hakobyan A."/>
            <person name="Liesack W."/>
        </authorList>
    </citation>
    <scope>NUCLEOTIDE SEQUENCE [LARGE SCALE GENOMIC DNA]</scope>
    <source>
        <strain evidence="3 4">Shm1</strain>
    </source>
</reference>
<name>A0A5Q0BK28_9GAMM</name>
<dbReference type="AlphaFoldDB" id="A0A5Q0BK28"/>
<dbReference type="Proteomes" id="UP000325755">
    <property type="component" value="Chromosome"/>
</dbReference>
<sequence>MRSPQLLSLFPVRLFPKVNHPSFKPRAPGHAVIALLCCGLSLSSSGNDGSVCGNQISSPFAGGCIAGGTLVFDRSNTVNGAVDIGSSGATVNSGAAGYVDTINGSGGLTFKGAGTTVLSGNSVSIGSLQVDSGSTLILEGSKMQMATAYANNAGILALGANTTLSIANGLANSGSLYGAGILNGNLNNSGTVSAGSSAIALSLGDIRTPAATSFVQSSAAVPIGSAATVSSTTTLNGNLAQTSNGTLAFGITPTSNTQLAVSGSSVQAGGNLFVQASGMSTGPGNNLRTTYTLLNGTNPNATLSGQFANVWVRGLAAGEVYDLTYVSDPQILISVYPDAYFHNMAQTANEREVGTVLDSTVPSATGSLYNQLNSLYQLPAGQLAAAMNQIDGEIYADAPGILYNAVSDTWAPVYARMGLSATQGGQSPANAPHLWMSGVGNFGGVSGNGNADGYSQRAGGFLVGADNKVFDGLNLGLTAGYVNAGANRNNTGSALSAQMWQVGGYADMNVGDNGHIGLLLGYTQGPVDFSNPSAIGTAAGQTFARIISAEARGSWTVDFGNGHSLTPIISLQTVYDQLGGFTESGLGALSLNVPSQNATMVAARFQTRYDYNWRAWGLDWTASTAIGVREMMNQPDPNLYLNYNGIGGQNFTVKGVQNNSSIGSGLVNAGITTHLNNALNLEIGYRGTYSGSTAINAFQGNVVWKFDEEIKTPSFDSETSAPDSGSKQSADKKAAAGEEDKGRDKLDIRTPGPDMANYPNSAYTLPQGGLYMEITPFNYTPDYATNPATYSSGYFFRYGLLDRVELRLYSNGLEAQGNGSALIGFAPLTFDTKIHIWDEWRQYYIPALGFEAAVQTTWLGSPGLTNGTEPSFSFNFDQSLPWDIDLEYNIGAARYQDPLDLSQEYWDVTFQWALQRDIVEDLAVFINGWYGSSTLPRVSRYTTKTQTVNKPVTVCDSNHRTDTLSNCVAKNTVITQTVSTRVAQNNVSELPNIVGAGMIWTVTDNLALYFNAGAGTNASSPTYNVYTGFAWTP</sequence>
<dbReference type="SMART" id="SM00869">
    <property type="entry name" value="Autotransporter"/>
    <property type="match status" value="1"/>
</dbReference>
<dbReference type="InterPro" id="IPR036709">
    <property type="entry name" value="Autotransporte_beta_dom_sf"/>
</dbReference>
<feature type="compositionally biased region" description="Basic and acidic residues" evidence="1">
    <location>
        <begin position="729"/>
        <end position="748"/>
    </location>
</feature>
<dbReference type="InterPro" id="IPR005546">
    <property type="entry name" value="Autotransporte_beta"/>
</dbReference>
<evidence type="ECO:0000313" key="3">
    <source>
        <dbReference type="EMBL" id="QFY42534.1"/>
    </source>
</evidence>
<dbReference type="Gene3D" id="2.40.128.130">
    <property type="entry name" value="Autotransporter beta-domain"/>
    <property type="match status" value="1"/>
</dbReference>
<evidence type="ECO:0000256" key="1">
    <source>
        <dbReference type="SAM" id="MobiDB-lite"/>
    </source>
</evidence>
<dbReference type="OrthoDB" id="5563099at2"/>
<dbReference type="SUPFAM" id="SSF103515">
    <property type="entry name" value="Autotransporter"/>
    <property type="match status" value="1"/>
</dbReference>
<feature type="domain" description="Autotransporter" evidence="2">
    <location>
        <begin position="427"/>
        <end position="706"/>
    </location>
</feature>
<dbReference type="InParanoid" id="A0A5Q0BK28"/>
<protein>
    <submittedName>
        <fullName evidence="3">Autotransporter domain-containing protein</fullName>
    </submittedName>
</protein>